<proteinExistence type="predicted"/>
<dbReference type="InterPro" id="IPR031314">
    <property type="entry name" value="DNK_dom"/>
</dbReference>
<dbReference type="GO" id="GO:0016787">
    <property type="term" value="F:hydrolase activity"/>
    <property type="evidence" value="ECO:0007669"/>
    <property type="project" value="UniProtKB-KW"/>
</dbReference>
<gene>
    <name evidence="2" type="ORF">EHI8A_145790</name>
</gene>
<dbReference type="Proteomes" id="UP000030781">
    <property type="component" value="Unassembled WGS sequence"/>
</dbReference>
<dbReference type="Pfam" id="PF01712">
    <property type="entry name" value="dNK"/>
    <property type="match status" value="1"/>
</dbReference>
<accession>M3US59</accession>
<dbReference type="EMBL" id="KB609956">
    <property type="protein sequence ID" value="EMH77621.1"/>
    <property type="molecule type" value="Genomic_DNA"/>
</dbReference>
<organism evidence="2 3">
    <name type="scientific">Entamoeba histolytica HM-1:IMSS-B</name>
    <dbReference type="NCBI Taxonomy" id="885319"/>
    <lineage>
        <taxon>Eukaryota</taxon>
        <taxon>Amoebozoa</taxon>
        <taxon>Evosea</taxon>
        <taxon>Archamoebae</taxon>
        <taxon>Mastigamoebida</taxon>
        <taxon>Entamoebidae</taxon>
        <taxon>Entamoeba</taxon>
    </lineage>
</organism>
<dbReference type="GO" id="GO:0019136">
    <property type="term" value="F:deoxynucleoside kinase activity"/>
    <property type="evidence" value="ECO:0007669"/>
    <property type="project" value="TreeGrafter"/>
</dbReference>
<protein>
    <submittedName>
        <fullName evidence="2">Deoxyuridine 5'-triphosphate nucleotidohydrolase domain containing protein</fullName>
    </submittedName>
</protein>
<dbReference type="GO" id="GO:0005739">
    <property type="term" value="C:mitochondrion"/>
    <property type="evidence" value="ECO:0007669"/>
    <property type="project" value="TreeGrafter"/>
</dbReference>
<dbReference type="SUPFAM" id="SSF52540">
    <property type="entry name" value="P-loop containing nucleoside triphosphate hydrolases"/>
    <property type="match status" value="1"/>
</dbReference>
<keyword evidence="2" id="KW-0378">Hydrolase</keyword>
<dbReference type="AlphaFoldDB" id="M3US59"/>
<evidence type="ECO:0000313" key="2">
    <source>
        <dbReference type="EMBL" id="EMH77621.1"/>
    </source>
</evidence>
<evidence type="ECO:0000259" key="1">
    <source>
        <dbReference type="Pfam" id="PF01712"/>
    </source>
</evidence>
<name>M3US59_ENTH1</name>
<dbReference type="PANTHER" id="PTHR10513">
    <property type="entry name" value="DEOXYNUCLEOSIDE KINASE"/>
    <property type="match status" value="1"/>
</dbReference>
<sequence length="242" mass="29291">MNKESMNISPMRSEEPTYQFTKQHIFISGSLATGKTSVMKWLNEYLRERDDVSFIKEYIDFDVDGEKYLERLYHGEISNYQFQLYVLSCYEKQLNTLDFEEADVIVWERHPLEALNIFCKDDTTLTEKERSIIMLKIESMCDKYKIPKLFEKNINYIHIDTIFFGIEQISYFILSEIIYQMLLGEYVNDVFILLFCSNNQEQLNRILRRERTIELDMYKTKDDLLKINNKYFEFYLRRKDSK</sequence>
<dbReference type="PANTHER" id="PTHR10513:SF35">
    <property type="entry name" value="DEOXYADENOSINE KINASE"/>
    <property type="match status" value="1"/>
</dbReference>
<dbReference type="InterPro" id="IPR050566">
    <property type="entry name" value="Deoxyribonucleoside_kinase"/>
</dbReference>
<evidence type="ECO:0000313" key="3">
    <source>
        <dbReference type="Proteomes" id="UP000030781"/>
    </source>
</evidence>
<dbReference type="InterPro" id="IPR027417">
    <property type="entry name" value="P-loop_NTPase"/>
</dbReference>
<dbReference type="Gene3D" id="3.40.50.300">
    <property type="entry name" value="P-loop containing nucleotide triphosphate hydrolases"/>
    <property type="match status" value="1"/>
</dbReference>
<dbReference type="VEuPathDB" id="AmoebaDB:EHI8A_145790"/>
<feature type="domain" description="Deoxynucleoside kinase" evidence="1">
    <location>
        <begin position="25"/>
        <end position="141"/>
    </location>
</feature>
<reference evidence="2 3" key="1">
    <citation type="submission" date="2013-01" db="EMBL/GenBank/DDBJ databases">
        <authorList>
            <person name="Hannick L."/>
            <person name="Zafar N."/>
            <person name="Lorenzi H."/>
            <person name="Ali I.A."/>
            <person name="Petri W.P."/>
            <person name="Caler E."/>
        </authorList>
    </citation>
    <scope>NUCLEOTIDE SEQUENCE [LARGE SCALE GENOMIC DNA]</scope>
    <source>
        <strain evidence="3">HM3:IMSS-B</strain>
    </source>
</reference>